<dbReference type="PANTHER" id="PTHR31223">
    <property type="entry name" value="LOG FAMILY PROTEIN YJL055W"/>
    <property type="match status" value="1"/>
</dbReference>
<dbReference type="Gene3D" id="3.40.50.450">
    <property type="match status" value="1"/>
</dbReference>
<dbReference type="GO" id="GO:0008714">
    <property type="term" value="F:AMP nucleosidase activity"/>
    <property type="evidence" value="ECO:0007669"/>
    <property type="project" value="UniProtKB-EC"/>
</dbReference>
<dbReference type="EC" id="3.2.2.n1" evidence="3"/>
<evidence type="ECO:0000256" key="2">
    <source>
        <dbReference type="ARBA" id="ARBA00006763"/>
    </source>
</evidence>
<dbReference type="AlphaFoldDB" id="A0A271LVR6"/>
<keyword evidence="3" id="KW-0378">Hydrolase</keyword>
<evidence type="ECO:0000256" key="1">
    <source>
        <dbReference type="ARBA" id="ARBA00000274"/>
    </source>
</evidence>
<sequence>MARPKTICVFCGAKSGNDESFIDAATELGDAIGLEGMALLYGGGAEGLMGAVARAAAEHGSLVTAVMPRFLADRIPMLAAPHEIVIVPDMHTRKRIMFERADAFVALPGGIGTIEELTEVVTLHKLEQQRKPLVFANVKGFWQPLLQLFSHLERSGFISDDLMSKCLVADTPSAILPMLREFSANAVGHAANAVSPAWCSR</sequence>
<dbReference type="SUPFAM" id="SSF102405">
    <property type="entry name" value="MCP/YpsA-like"/>
    <property type="match status" value="1"/>
</dbReference>
<gene>
    <name evidence="4" type="ORF">CIT26_02560</name>
</gene>
<keyword evidence="3" id="KW-0203">Cytokinin biosynthesis</keyword>
<reference evidence="4 5" key="1">
    <citation type="submission" date="2017-08" db="EMBL/GenBank/DDBJ databases">
        <title>Mesorhizobium wenxinae sp. nov., a novel rhizobial species isolated from root nodules of chickpea (Cicer arietinum L.).</title>
        <authorList>
            <person name="Zhang J."/>
        </authorList>
    </citation>
    <scope>NUCLEOTIDE SEQUENCE [LARGE SCALE GENOMIC DNA]</scope>
    <source>
        <strain evidence="4 5">SDW018</strain>
    </source>
</reference>
<dbReference type="PANTHER" id="PTHR31223:SF70">
    <property type="entry name" value="LOG FAMILY PROTEIN YJL055W"/>
    <property type="match status" value="1"/>
</dbReference>
<evidence type="ECO:0000256" key="3">
    <source>
        <dbReference type="RuleBase" id="RU363015"/>
    </source>
</evidence>
<dbReference type="GO" id="GO:0009691">
    <property type="term" value="P:cytokinin biosynthetic process"/>
    <property type="evidence" value="ECO:0007669"/>
    <property type="project" value="UniProtKB-UniRule"/>
</dbReference>
<evidence type="ECO:0000313" key="4">
    <source>
        <dbReference type="EMBL" id="PAQ11907.1"/>
    </source>
</evidence>
<name>A0A271LVR6_9HYPH</name>
<proteinExistence type="inferred from homology"/>
<dbReference type="InterPro" id="IPR031100">
    <property type="entry name" value="LOG_fam"/>
</dbReference>
<comment type="catalytic activity">
    <reaction evidence="1">
        <text>AMP + H2O = D-ribose 5-phosphate + adenine</text>
        <dbReference type="Rhea" id="RHEA:20129"/>
        <dbReference type="ChEBI" id="CHEBI:15377"/>
        <dbReference type="ChEBI" id="CHEBI:16708"/>
        <dbReference type="ChEBI" id="CHEBI:78346"/>
        <dbReference type="ChEBI" id="CHEBI:456215"/>
        <dbReference type="EC" id="3.2.2.4"/>
    </reaction>
</comment>
<dbReference type="GO" id="GO:0005829">
    <property type="term" value="C:cytosol"/>
    <property type="evidence" value="ECO:0007669"/>
    <property type="project" value="TreeGrafter"/>
</dbReference>
<organism evidence="4 5">
    <name type="scientific">Mesorhizobium temperatum</name>
    <dbReference type="NCBI Taxonomy" id="241416"/>
    <lineage>
        <taxon>Bacteria</taxon>
        <taxon>Pseudomonadati</taxon>
        <taxon>Pseudomonadota</taxon>
        <taxon>Alphaproteobacteria</taxon>
        <taxon>Hyphomicrobiales</taxon>
        <taxon>Phyllobacteriaceae</taxon>
        <taxon>Mesorhizobium</taxon>
    </lineage>
</organism>
<evidence type="ECO:0000313" key="5">
    <source>
        <dbReference type="Proteomes" id="UP000216442"/>
    </source>
</evidence>
<dbReference type="OrthoDB" id="9801098at2"/>
<dbReference type="NCBIfam" id="TIGR00730">
    <property type="entry name" value="Rossman fold protein, TIGR00730 family"/>
    <property type="match status" value="1"/>
</dbReference>
<dbReference type="EMBL" id="NPKJ01000013">
    <property type="protein sequence ID" value="PAQ11907.1"/>
    <property type="molecule type" value="Genomic_DNA"/>
</dbReference>
<keyword evidence="5" id="KW-1185">Reference proteome</keyword>
<dbReference type="InterPro" id="IPR005269">
    <property type="entry name" value="LOG"/>
</dbReference>
<dbReference type="Proteomes" id="UP000216442">
    <property type="component" value="Unassembled WGS sequence"/>
</dbReference>
<comment type="similarity">
    <text evidence="2 3">Belongs to the LOG family.</text>
</comment>
<accession>A0A271LVR6</accession>
<protein>
    <recommendedName>
        <fullName evidence="3">Cytokinin riboside 5'-monophosphate phosphoribohydrolase</fullName>
        <ecNumber evidence="3">3.2.2.n1</ecNumber>
    </recommendedName>
</protein>
<dbReference type="Pfam" id="PF03641">
    <property type="entry name" value="Lysine_decarbox"/>
    <property type="match status" value="1"/>
</dbReference>
<comment type="caution">
    <text evidence="4">The sequence shown here is derived from an EMBL/GenBank/DDBJ whole genome shotgun (WGS) entry which is preliminary data.</text>
</comment>